<dbReference type="InterPro" id="IPR029510">
    <property type="entry name" value="Ald_DH_CS_GLU"/>
</dbReference>
<evidence type="ECO:0000259" key="5">
    <source>
        <dbReference type="Pfam" id="PF00171"/>
    </source>
</evidence>
<dbReference type="Gene3D" id="3.40.605.10">
    <property type="entry name" value="Aldehyde Dehydrogenase, Chain A, domain 1"/>
    <property type="match status" value="1"/>
</dbReference>
<dbReference type="InterPro" id="IPR016161">
    <property type="entry name" value="Ald_DH/histidinol_DH"/>
</dbReference>
<evidence type="ECO:0000313" key="7">
    <source>
        <dbReference type="Proteomes" id="UP000219422"/>
    </source>
</evidence>
<name>A0A291MYM1_SPHYA</name>
<dbReference type="SUPFAM" id="SSF53720">
    <property type="entry name" value="ALDH-like"/>
    <property type="match status" value="1"/>
</dbReference>
<dbReference type="InterPro" id="IPR016162">
    <property type="entry name" value="Ald_DH_N"/>
</dbReference>
<comment type="similarity">
    <text evidence="1 4">Belongs to the aldehyde dehydrogenase family.</text>
</comment>
<gene>
    <name evidence="6" type="ORF">A6768_08265</name>
</gene>
<dbReference type="KEGG" id="sya:A6768_08265"/>
<dbReference type="Gene3D" id="3.40.309.10">
    <property type="entry name" value="Aldehyde Dehydrogenase, Chain A, domain 2"/>
    <property type="match status" value="1"/>
</dbReference>
<dbReference type="PANTHER" id="PTHR11699">
    <property type="entry name" value="ALDEHYDE DEHYDROGENASE-RELATED"/>
    <property type="match status" value="1"/>
</dbReference>
<sequence length="469" mass="49934">MQARLLIDGALVNGANTIDVINPATGKSFATAARADETQALAAIAAAKRAFAGWAALSFKERAAKVSELAEAIEARKDQFARLLTEEVGKPLVEAGFEVAETVDALRFFAKQDLAPKVLHDDEEELIVEQRYPQGVVAAITPWNFPLALLSYKIGAALVAGNSVISKPAPTTPLTTLLLGEIAADIFPAGVFQTLVDQNDLGPLLTSHPDIAHVSFTGSTPTGKKVLASAADTLKRFTLELGGNDAAIVLDDIDIETMAPKIFFAAFINAGQVCFATKRVYAPRAMVDELAAALAKLANEAVVGDGLEQGTTIGPIQNKMQYDKVLGFIQSAKDEGGTFLAGGEAIEGDGYFIRPTIVTGLSHGARLVREEQFGPVLPILPYDSIDEAVQWANEMEYGLGGIIWTGDVERGAEVASRIQTGTIWVNRHLVLPKDVPFGGAKQSGIGVQNGIEGIEDFTQRRVLNVKKTI</sequence>
<organism evidence="6 7">
    <name type="scientific">Sphingobium yanoikuyae</name>
    <name type="common">Sphingomonas yanoikuyae</name>
    <dbReference type="NCBI Taxonomy" id="13690"/>
    <lineage>
        <taxon>Bacteria</taxon>
        <taxon>Pseudomonadati</taxon>
        <taxon>Pseudomonadota</taxon>
        <taxon>Alphaproteobacteria</taxon>
        <taxon>Sphingomonadales</taxon>
        <taxon>Sphingomonadaceae</taxon>
        <taxon>Sphingobium</taxon>
    </lineage>
</organism>
<dbReference type="GO" id="GO:0016620">
    <property type="term" value="F:oxidoreductase activity, acting on the aldehyde or oxo group of donors, NAD or NADP as acceptor"/>
    <property type="evidence" value="ECO:0007669"/>
    <property type="project" value="InterPro"/>
</dbReference>
<dbReference type="InterPro" id="IPR016163">
    <property type="entry name" value="Ald_DH_C"/>
</dbReference>
<dbReference type="CDD" id="cd07106">
    <property type="entry name" value="ALDH_AldA-AAD23400"/>
    <property type="match status" value="1"/>
</dbReference>
<dbReference type="RefSeq" id="WP_097383252.1">
    <property type="nucleotide sequence ID" value="NZ_CP023741.1"/>
</dbReference>
<dbReference type="InterPro" id="IPR015590">
    <property type="entry name" value="Aldehyde_DH_dom"/>
</dbReference>
<reference evidence="6 7" key="1">
    <citation type="submission" date="2017-10" db="EMBL/GenBank/DDBJ databases">
        <title>Sphingobium yanoikuyae S72.</title>
        <authorList>
            <person name="Sanchez E."/>
            <person name="Bustos P."/>
            <person name="Mendoza P."/>
            <person name="Guo X."/>
            <person name="Mendoza A."/>
        </authorList>
    </citation>
    <scope>NUCLEOTIDE SEQUENCE [LARGE SCALE GENOMIC DNA]</scope>
    <source>
        <strain evidence="6 7">S72</strain>
    </source>
</reference>
<proteinExistence type="inferred from homology"/>
<evidence type="ECO:0000256" key="4">
    <source>
        <dbReference type="RuleBase" id="RU003345"/>
    </source>
</evidence>
<dbReference type="EMBL" id="CP023741">
    <property type="protein sequence ID" value="ATI80000.1"/>
    <property type="molecule type" value="Genomic_DNA"/>
</dbReference>
<keyword evidence="2 4" id="KW-0560">Oxidoreductase</keyword>
<dbReference type="FunFam" id="3.40.605.10:FF:000007">
    <property type="entry name" value="NAD/NADP-dependent betaine aldehyde dehydrogenase"/>
    <property type="match status" value="1"/>
</dbReference>
<protein>
    <submittedName>
        <fullName evidence="6">Aldehyde dehydrogenase</fullName>
    </submittedName>
</protein>
<evidence type="ECO:0000256" key="1">
    <source>
        <dbReference type="ARBA" id="ARBA00009986"/>
    </source>
</evidence>
<dbReference type="FunFam" id="3.40.309.10:FF:000009">
    <property type="entry name" value="Aldehyde dehydrogenase A"/>
    <property type="match status" value="1"/>
</dbReference>
<accession>A0A291MYM1</accession>
<dbReference type="AlphaFoldDB" id="A0A291MYM1"/>
<feature type="active site" evidence="3">
    <location>
        <position position="240"/>
    </location>
</feature>
<evidence type="ECO:0000313" key="6">
    <source>
        <dbReference type="EMBL" id="ATI80000.1"/>
    </source>
</evidence>
<dbReference type="Pfam" id="PF00171">
    <property type="entry name" value="Aldedh"/>
    <property type="match status" value="1"/>
</dbReference>
<dbReference type="InterPro" id="IPR044086">
    <property type="entry name" value="LUC3-like"/>
</dbReference>
<feature type="domain" description="Aldehyde dehydrogenase" evidence="5">
    <location>
        <begin position="16"/>
        <end position="461"/>
    </location>
</feature>
<evidence type="ECO:0000256" key="2">
    <source>
        <dbReference type="ARBA" id="ARBA00023002"/>
    </source>
</evidence>
<dbReference type="PROSITE" id="PS00687">
    <property type="entry name" value="ALDEHYDE_DEHYDR_GLU"/>
    <property type="match status" value="1"/>
</dbReference>
<dbReference type="GeneID" id="57776827"/>
<dbReference type="Proteomes" id="UP000219422">
    <property type="component" value="Chromosome"/>
</dbReference>
<evidence type="ECO:0000256" key="3">
    <source>
        <dbReference type="PROSITE-ProRule" id="PRU10007"/>
    </source>
</evidence>